<dbReference type="AlphaFoldDB" id="A0A078FWS0"/>
<proteinExistence type="predicted"/>
<protein>
    <submittedName>
        <fullName evidence="1">BnaA05g09960D protein</fullName>
    </submittedName>
</protein>
<gene>
    <name evidence="1" type="primary">BnaA05g09960D</name>
    <name evidence="1" type="ORF">GSBRNA2T00095256001</name>
</gene>
<sequence length="73" mass="8036">MRNRCGAFISDQKWPKPTKPGTFTSISHQASDPICCPHDYPVCDLDHGTCLMSKNSLFSVKALKCQPCTFASS</sequence>
<dbReference type="PaxDb" id="3708-A0A078FWS0"/>
<organism evidence="1 2">
    <name type="scientific">Brassica napus</name>
    <name type="common">Rape</name>
    <dbReference type="NCBI Taxonomy" id="3708"/>
    <lineage>
        <taxon>Eukaryota</taxon>
        <taxon>Viridiplantae</taxon>
        <taxon>Streptophyta</taxon>
        <taxon>Embryophyta</taxon>
        <taxon>Tracheophyta</taxon>
        <taxon>Spermatophyta</taxon>
        <taxon>Magnoliopsida</taxon>
        <taxon>eudicotyledons</taxon>
        <taxon>Gunneridae</taxon>
        <taxon>Pentapetalae</taxon>
        <taxon>rosids</taxon>
        <taxon>malvids</taxon>
        <taxon>Brassicales</taxon>
        <taxon>Brassicaceae</taxon>
        <taxon>Brassiceae</taxon>
        <taxon>Brassica</taxon>
    </lineage>
</organism>
<dbReference type="STRING" id="3708.A0A078FWS0"/>
<name>A0A078FWS0_BRANA</name>
<reference evidence="1 2" key="1">
    <citation type="journal article" date="2014" name="Science">
        <title>Plant genetics. Early allopolyploid evolution in the post-Neolithic Brassica napus oilseed genome.</title>
        <authorList>
            <person name="Chalhoub B."/>
            <person name="Denoeud F."/>
            <person name="Liu S."/>
            <person name="Parkin I.A."/>
            <person name="Tang H."/>
            <person name="Wang X."/>
            <person name="Chiquet J."/>
            <person name="Belcram H."/>
            <person name="Tong C."/>
            <person name="Samans B."/>
            <person name="Correa M."/>
            <person name="Da Silva C."/>
            <person name="Just J."/>
            <person name="Falentin C."/>
            <person name="Koh C.S."/>
            <person name="Le Clainche I."/>
            <person name="Bernard M."/>
            <person name="Bento P."/>
            <person name="Noel B."/>
            <person name="Labadie K."/>
            <person name="Alberti A."/>
            <person name="Charles M."/>
            <person name="Arnaud D."/>
            <person name="Guo H."/>
            <person name="Daviaud C."/>
            <person name="Alamery S."/>
            <person name="Jabbari K."/>
            <person name="Zhao M."/>
            <person name="Edger P.P."/>
            <person name="Chelaifa H."/>
            <person name="Tack D."/>
            <person name="Lassalle G."/>
            <person name="Mestiri I."/>
            <person name="Schnel N."/>
            <person name="Le Paslier M.C."/>
            <person name="Fan G."/>
            <person name="Renault V."/>
            <person name="Bayer P.E."/>
            <person name="Golicz A.A."/>
            <person name="Manoli S."/>
            <person name="Lee T.H."/>
            <person name="Thi V.H."/>
            <person name="Chalabi S."/>
            <person name="Hu Q."/>
            <person name="Fan C."/>
            <person name="Tollenaere R."/>
            <person name="Lu Y."/>
            <person name="Battail C."/>
            <person name="Shen J."/>
            <person name="Sidebottom C.H."/>
            <person name="Wang X."/>
            <person name="Canaguier A."/>
            <person name="Chauveau A."/>
            <person name="Berard A."/>
            <person name="Deniot G."/>
            <person name="Guan M."/>
            <person name="Liu Z."/>
            <person name="Sun F."/>
            <person name="Lim Y.P."/>
            <person name="Lyons E."/>
            <person name="Town C.D."/>
            <person name="Bancroft I."/>
            <person name="Wang X."/>
            <person name="Meng J."/>
            <person name="Ma J."/>
            <person name="Pires J.C."/>
            <person name="King G.J."/>
            <person name="Brunel D."/>
            <person name="Delourme R."/>
            <person name="Renard M."/>
            <person name="Aury J.M."/>
            <person name="Adams K.L."/>
            <person name="Batley J."/>
            <person name="Snowdon R.J."/>
            <person name="Tost J."/>
            <person name="Edwards D."/>
            <person name="Zhou Y."/>
            <person name="Hua W."/>
            <person name="Sharpe A.G."/>
            <person name="Paterson A.H."/>
            <person name="Guan C."/>
            <person name="Wincker P."/>
        </authorList>
    </citation>
    <scope>NUCLEOTIDE SEQUENCE [LARGE SCALE GENOMIC DNA]</scope>
    <source>
        <strain evidence="2">cv. Darmor-bzh</strain>
    </source>
</reference>
<dbReference type="Gramene" id="CDY17192">
    <property type="protein sequence ID" value="CDY17192"/>
    <property type="gene ID" value="GSBRNA2T00095256001"/>
</dbReference>
<evidence type="ECO:0000313" key="2">
    <source>
        <dbReference type="Proteomes" id="UP000028999"/>
    </source>
</evidence>
<dbReference type="EMBL" id="LK032071">
    <property type="protein sequence ID" value="CDY17192.1"/>
    <property type="molecule type" value="Genomic_DNA"/>
</dbReference>
<evidence type="ECO:0000313" key="1">
    <source>
        <dbReference type="EMBL" id="CDY17192.1"/>
    </source>
</evidence>
<dbReference type="Proteomes" id="UP000028999">
    <property type="component" value="Unassembled WGS sequence"/>
</dbReference>
<keyword evidence="2" id="KW-1185">Reference proteome</keyword>
<accession>A0A078FWS0</accession>